<dbReference type="OrthoDB" id="204982at2157"/>
<evidence type="ECO:0000313" key="3">
    <source>
        <dbReference type="EMBL" id="OYR58469.1"/>
    </source>
</evidence>
<evidence type="ECO:0000256" key="1">
    <source>
        <dbReference type="SAM" id="MobiDB-lite"/>
    </source>
</evidence>
<protein>
    <recommendedName>
        <fullName evidence="2">DUF8135 domain-containing protein</fullName>
    </recommendedName>
</protein>
<feature type="compositionally biased region" description="Acidic residues" evidence="1">
    <location>
        <begin position="21"/>
        <end position="31"/>
    </location>
</feature>
<dbReference type="EMBL" id="NHPJ01000035">
    <property type="protein sequence ID" value="OYR58469.1"/>
    <property type="molecule type" value="Genomic_DNA"/>
</dbReference>
<feature type="compositionally biased region" description="Acidic residues" evidence="1">
    <location>
        <begin position="54"/>
        <end position="70"/>
    </location>
</feature>
<evidence type="ECO:0000313" key="4">
    <source>
        <dbReference type="Proteomes" id="UP000216308"/>
    </source>
</evidence>
<feature type="compositionally biased region" description="Acidic residues" evidence="1">
    <location>
        <begin position="1"/>
        <end position="10"/>
    </location>
</feature>
<dbReference type="AlphaFoldDB" id="A0A256IPI0"/>
<dbReference type="InterPro" id="IPR058448">
    <property type="entry name" value="DUF8135"/>
</dbReference>
<feature type="region of interest" description="Disordered" evidence="1">
    <location>
        <begin position="1"/>
        <end position="72"/>
    </location>
</feature>
<name>A0A256IPI0_9EURY</name>
<gene>
    <name evidence="3" type="ORF">DJ70_03150</name>
</gene>
<comment type="caution">
    <text evidence="3">The sequence shown here is derived from an EMBL/GenBank/DDBJ whole genome shotgun (WGS) entry which is preliminary data.</text>
</comment>
<dbReference type="RefSeq" id="WP_094530065.1">
    <property type="nucleotide sequence ID" value="NZ_NHPJ01000035.1"/>
</dbReference>
<feature type="domain" description="DUF8135" evidence="2">
    <location>
        <begin position="115"/>
        <end position="164"/>
    </location>
</feature>
<dbReference type="Proteomes" id="UP000216308">
    <property type="component" value="Unassembled WGS sequence"/>
</dbReference>
<organism evidence="3 4">
    <name type="scientific">Halorubrum halodurans</name>
    <dbReference type="NCBI Taxonomy" id="1383851"/>
    <lineage>
        <taxon>Archaea</taxon>
        <taxon>Methanobacteriati</taxon>
        <taxon>Methanobacteriota</taxon>
        <taxon>Stenosarchaea group</taxon>
        <taxon>Halobacteria</taxon>
        <taxon>Halobacteriales</taxon>
        <taxon>Haloferacaceae</taxon>
        <taxon>Halorubrum</taxon>
    </lineage>
</organism>
<reference evidence="3 4" key="1">
    <citation type="journal article" date="2014" name="Front. Microbiol.">
        <title>Population and genomic analysis of the genus Halorubrum.</title>
        <authorList>
            <person name="Fullmer M.S."/>
            <person name="Soucy S.M."/>
            <person name="Swithers K.S."/>
            <person name="Makkay A.M."/>
            <person name="Wheeler R."/>
            <person name="Ventosa A."/>
            <person name="Gogarten J.P."/>
            <person name="Papke R.T."/>
        </authorList>
    </citation>
    <scope>NUCLEOTIDE SEQUENCE [LARGE SCALE GENOMIC DNA]</scope>
    <source>
        <strain evidence="3 4">Cb34</strain>
    </source>
</reference>
<sequence length="176" mass="19336">MSGGSDDDHDGDGFSWGGDLNETDAPDETDGLNETHGPDETDDLNETHGIEADPFAELDAGDGFSEADGDPFERMEVDEVDVDGVWDALEEDAVDGGLGVDATFTEPDPHEPIDHVVDKRTYCHRCPHFSEPPETACTYEGASILEVIGFEEFRVRDCPMVTDDGPRFDRHGRFEE</sequence>
<proteinExistence type="predicted"/>
<dbReference type="Pfam" id="PF26456">
    <property type="entry name" value="DUF8135"/>
    <property type="match status" value="1"/>
</dbReference>
<accession>A0A256IPI0</accession>
<evidence type="ECO:0000259" key="2">
    <source>
        <dbReference type="Pfam" id="PF26456"/>
    </source>
</evidence>
<keyword evidence="4" id="KW-1185">Reference proteome</keyword>